<evidence type="ECO:0000256" key="2">
    <source>
        <dbReference type="ARBA" id="ARBA00020570"/>
    </source>
</evidence>
<proteinExistence type="inferred from homology"/>
<comment type="similarity">
    <text evidence="1 7">Belongs to the thioredoxin family.</text>
</comment>
<feature type="domain" description="Thioredoxin" evidence="9">
    <location>
        <begin position="2"/>
        <end position="107"/>
    </location>
</feature>
<dbReference type="CDD" id="cd02947">
    <property type="entry name" value="TRX_family"/>
    <property type="match status" value="1"/>
</dbReference>
<dbReference type="PROSITE" id="PS00194">
    <property type="entry name" value="THIOREDOXIN_1"/>
    <property type="match status" value="1"/>
</dbReference>
<dbReference type="EMBL" id="DXBR01000069">
    <property type="protein sequence ID" value="HIZ39807.1"/>
    <property type="molecule type" value="Genomic_DNA"/>
</dbReference>
<dbReference type="InterPro" id="IPR005746">
    <property type="entry name" value="Thioredoxin"/>
</dbReference>
<evidence type="ECO:0000256" key="6">
    <source>
        <dbReference type="ARBA" id="ARBA00023284"/>
    </source>
</evidence>
<protein>
    <recommendedName>
        <fullName evidence="2 7">Thioredoxin</fullName>
    </recommendedName>
</protein>
<dbReference type="InterPro" id="IPR017937">
    <property type="entry name" value="Thioredoxin_CS"/>
</dbReference>
<dbReference type="GO" id="GO:0045454">
    <property type="term" value="P:cell redox homeostasis"/>
    <property type="evidence" value="ECO:0007669"/>
    <property type="project" value="TreeGrafter"/>
</dbReference>
<evidence type="ECO:0000313" key="10">
    <source>
        <dbReference type="EMBL" id="HIZ39807.1"/>
    </source>
</evidence>
<keyword evidence="6 8" id="KW-0676">Redox-active center</keyword>
<feature type="disulfide bond" description="Redox-active" evidence="8">
    <location>
        <begin position="31"/>
        <end position="34"/>
    </location>
</feature>
<evidence type="ECO:0000256" key="7">
    <source>
        <dbReference type="PIRNR" id="PIRNR000077"/>
    </source>
</evidence>
<comment type="caution">
    <text evidence="10">The sequence shown here is derived from an EMBL/GenBank/DDBJ whole genome shotgun (WGS) entry which is preliminary data.</text>
</comment>
<dbReference type="PROSITE" id="PS51352">
    <property type="entry name" value="THIOREDOXIN_2"/>
    <property type="match status" value="1"/>
</dbReference>
<dbReference type="Gene3D" id="3.40.30.10">
    <property type="entry name" value="Glutaredoxin"/>
    <property type="match status" value="1"/>
</dbReference>
<evidence type="ECO:0000313" key="11">
    <source>
        <dbReference type="Proteomes" id="UP000824049"/>
    </source>
</evidence>
<dbReference type="InterPro" id="IPR013766">
    <property type="entry name" value="Thioredoxin_domain"/>
</dbReference>
<dbReference type="AlphaFoldDB" id="A0A9D2ELN1"/>
<dbReference type="PANTHER" id="PTHR45663:SF11">
    <property type="entry name" value="GEO12009P1"/>
    <property type="match status" value="1"/>
</dbReference>
<dbReference type="PIRSF" id="PIRSF000077">
    <property type="entry name" value="Thioredoxin"/>
    <property type="match status" value="1"/>
</dbReference>
<evidence type="ECO:0000256" key="8">
    <source>
        <dbReference type="PIRSR" id="PIRSR000077-4"/>
    </source>
</evidence>
<keyword evidence="3" id="KW-0813">Transport</keyword>
<keyword evidence="4" id="KW-0249">Electron transport</keyword>
<dbReference type="GO" id="GO:0015035">
    <property type="term" value="F:protein-disulfide reductase activity"/>
    <property type="evidence" value="ECO:0007669"/>
    <property type="project" value="InterPro"/>
</dbReference>
<evidence type="ECO:0000256" key="1">
    <source>
        <dbReference type="ARBA" id="ARBA00008987"/>
    </source>
</evidence>
<gene>
    <name evidence="10" type="ORF">H9968_07775</name>
</gene>
<dbReference type="GO" id="GO:0005829">
    <property type="term" value="C:cytosol"/>
    <property type="evidence" value="ECO:0007669"/>
    <property type="project" value="TreeGrafter"/>
</dbReference>
<dbReference type="Proteomes" id="UP000824049">
    <property type="component" value="Unassembled WGS sequence"/>
</dbReference>
<dbReference type="InterPro" id="IPR036249">
    <property type="entry name" value="Thioredoxin-like_sf"/>
</dbReference>
<reference evidence="10" key="1">
    <citation type="journal article" date="2021" name="PeerJ">
        <title>Extensive microbial diversity within the chicken gut microbiome revealed by metagenomics and culture.</title>
        <authorList>
            <person name="Gilroy R."/>
            <person name="Ravi A."/>
            <person name="Getino M."/>
            <person name="Pursley I."/>
            <person name="Horton D.L."/>
            <person name="Alikhan N.F."/>
            <person name="Baker D."/>
            <person name="Gharbi K."/>
            <person name="Hall N."/>
            <person name="Watson M."/>
            <person name="Adriaenssens E.M."/>
            <person name="Foster-Nyarko E."/>
            <person name="Jarju S."/>
            <person name="Secka A."/>
            <person name="Antonio M."/>
            <person name="Oren A."/>
            <person name="Chaudhuri R.R."/>
            <person name="La Ragione R."/>
            <person name="Hildebrand F."/>
            <person name="Pallen M.J."/>
        </authorList>
    </citation>
    <scope>NUCLEOTIDE SEQUENCE</scope>
    <source>
        <strain evidence="10">CHK179-28034</strain>
    </source>
</reference>
<sequence length="107" mass="11954">MSMIKITVDNFKENVLEGAKPALVEFSAPWCTYCRRIGPAMKKIAEQYADTMVTGEINIDEQEALAEEYKVEVIPTLMIFKDGKMLGSIVAPDSKAKIEAFIAEHLK</sequence>
<organism evidence="10 11">
    <name type="scientific">Candidatus Anaerobutyricum stercoris</name>
    <dbReference type="NCBI Taxonomy" id="2838457"/>
    <lineage>
        <taxon>Bacteria</taxon>
        <taxon>Bacillati</taxon>
        <taxon>Bacillota</taxon>
        <taxon>Clostridia</taxon>
        <taxon>Lachnospirales</taxon>
        <taxon>Lachnospiraceae</taxon>
        <taxon>Anaerobutyricum</taxon>
    </lineage>
</organism>
<evidence type="ECO:0000259" key="9">
    <source>
        <dbReference type="PROSITE" id="PS51352"/>
    </source>
</evidence>
<evidence type="ECO:0000256" key="4">
    <source>
        <dbReference type="ARBA" id="ARBA00022982"/>
    </source>
</evidence>
<evidence type="ECO:0000256" key="5">
    <source>
        <dbReference type="ARBA" id="ARBA00023157"/>
    </source>
</evidence>
<dbReference type="PANTHER" id="PTHR45663">
    <property type="entry name" value="GEO12009P1"/>
    <property type="match status" value="1"/>
</dbReference>
<accession>A0A9D2ELN1</accession>
<keyword evidence="5 8" id="KW-1015">Disulfide bond</keyword>
<dbReference type="PRINTS" id="PR00421">
    <property type="entry name" value="THIOREDOXIN"/>
</dbReference>
<reference evidence="10" key="2">
    <citation type="submission" date="2021-04" db="EMBL/GenBank/DDBJ databases">
        <authorList>
            <person name="Gilroy R."/>
        </authorList>
    </citation>
    <scope>NUCLEOTIDE SEQUENCE</scope>
    <source>
        <strain evidence="10">CHK179-28034</strain>
    </source>
</reference>
<evidence type="ECO:0000256" key="3">
    <source>
        <dbReference type="ARBA" id="ARBA00022448"/>
    </source>
</evidence>
<dbReference type="SUPFAM" id="SSF52833">
    <property type="entry name" value="Thioredoxin-like"/>
    <property type="match status" value="1"/>
</dbReference>
<name>A0A9D2ELN1_9FIRM</name>
<dbReference type="Pfam" id="PF00085">
    <property type="entry name" value="Thioredoxin"/>
    <property type="match status" value="1"/>
</dbReference>